<keyword evidence="6 8" id="KW-0275">Fatty acid biosynthesis</keyword>
<dbReference type="KEGG" id="ruj:E5Z56_07390"/>
<feature type="region of interest" description="Disordered" evidence="9">
    <location>
        <begin position="73"/>
        <end position="93"/>
    </location>
</feature>
<dbReference type="PROSITE" id="PS50968">
    <property type="entry name" value="BIOTINYL_LIPOYL"/>
    <property type="match status" value="1"/>
</dbReference>
<dbReference type="Gene3D" id="2.40.50.100">
    <property type="match status" value="1"/>
</dbReference>
<keyword evidence="7 8" id="KW-0092">Biotin</keyword>
<evidence type="ECO:0000256" key="5">
    <source>
        <dbReference type="ARBA" id="ARBA00023098"/>
    </source>
</evidence>
<keyword evidence="5 8" id="KW-0443">Lipid metabolism</keyword>
<evidence type="ECO:0000313" key="12">
    <source>
        <dbReference type="Proteomes" id="UP000301475"/>
    </source>
</evidence>
<evidence type="ECO:0000313" key="11">
    <source>
        <dbReference type="EMBL" id="QCT07192.1"/>
    </source>
</evidence>
<evidence type="ECO:0000256" key="9">
    <source>
        <dbReference type="SAM" id="MobiDB-lite"/>
    </source>
</evidence>
<dbReference type="GO" id="GO:0003989">
    <property type="term" value="F:acetyl-CoA carboxylase activity"/>
    <property type="evidence" value="ECO:0007669"/>
    <property type="project" value="InterPro"/>
</dbReference>
<dbReference type="InterPro" id="IPR001249">
    <property type="entry name" value="AcCoA_biotinCC"/>
</dbReference>
<keyword evidence="4 8" id="KW-0276">Fatty acid metabolism</keyword>
<dbReference type="RefSeq" id="WP_138157236.1">
    <property type="nucleotide sequence ID" value="NZ_CP039381.1"/>
</dbReference>
<dbReference type="InterPro" id="IPR011053">
    <property type="entry name" value="Single_hybrid_motif"/>
</dbReference>
<dbReference type="SUPFAM" id="SSF51230">
    <property type="entry name" value="Single hybrid motif"/>
    <property type="match status" value="1"/>
</dbReference>
<dbReference type="OrthoDB" id="9811735at2"/>
<dbReference type="PRINTS" id="PR01071">
    <property type="entry name" value="ACOABIOTINCC"/>
</dbReference>
<evidence type="ECO:0000259" key="10">
    <source>
        <dbReference type="PROSITE" id="PS50968"/>
    </source>
</evidence>
<dbReference type="UniPathway" id="UPA00094"/>
<gene>
    <name evidence="11" type="ORF">E5Z56_07390</name>
</gene>
<comment type="function">
    <text evidence="8">This protein is a component of the acetyl coenzyme A carboxylase complex; first, biotin carboxylase catalyzes the carboxylation of the carrier protein and then the transcarboxylase transfers the carboxyl group to form malonyl-CoA.</text>
</comment>
<reference evidence="11 12" key="1">
    <citation type="submission" date="2019-04" db="EMBL/GenBank/DDBJ databases">
        <authorList>
            <person name="Embree M."/>
            <person name="Gaffney J.R."/>
        </authorList>
    </citation>
    <scope>NUCLEOTIDE SEQUENCE [LARGE SCALE GENOMIC DNA]</scope>
    <source>
        <strain evidence="11 12">JE7A12</strain>
    </source>
</reference>
<dbReference type="InterPro" id="IPR050709">
    <property type="entry name" value="Biotin_Carboxyl_Carrier/Decarb"/>
</dbReference>
<evidence type="ECO:0000256" key="1">
    <source>
        <dbReference type="ARBA" id="ARBA00005194"/>
    </source>
</evidence>
<dbReference type="InterPro" id="IPR001882">
    <property type="entry name" value="Biotin_BS"/>
</dbReference>
<evidence type="ECO:0000256" key="2">
    <source>
        <dbReference type="ARBA" id="ARBA00017562"/>
    </source>
</evidence>
<dbReference type="FunFam" id="2.40.50.100:FF:000003">
    <property type="entry name" value="Acetyl-CoA carboxylase biotin carboxyl carrier protein"/>
    <property type="match status" value="1"/>
</dbReference>
<dbReference type="Pfam" id="PF00364">
    <property type="entry name" value="Biotin_lipoyl"/>
    <property type="match status" value="1"/>
</dbReference>
<dbReference type="PROSITE" id="PS00188">
    <property type="entry name" value="BIOTIN"/>
    <property type="match status" value="1"/>
</dbReference>
<dbReference type="InterPro" id="IPR000089">
    <property type="entry name" value="Biotin_lipoyl"/>
</dbReference>
<comment type="pathway">
    <text evidence="1 8">Lipid metabolism; fatty acid biosynthesis.</text>
</comment>
<sequence length="170" mass="18279">MEVFKLKKYDLDDVKRLIELANKNDLSVLEIETKKGRRIRIEKNKPVAPAVAFNAAAPAPAVAPAPVQAPVAETAPVQQSAPTPATATAPQPTGKTIKAPMVGVFYQAASPEAEPYVTVGKTVKKGDTVCIIEAMKLMNEIQAEEDGTIKEILVKNGDIIEYGQPLFVIE</sequence>
<dbReference type="NCBIfam" id="TIGR00531">
    <property type="entry name" value="BCCP"/>
    <property type="match status" value="1"/>
</dbReference>
<evidence type="ECO:0000256" key="6">
    <source>
        <dbReference type="ARBA" id="ARBA00023160"/>
    </source>
</evidence>
<protein>
    <recommendedName>
        <fullName evidence="2 8">Biotin carboxyl carrier protein of acetyl-CoA carboxylase</fullName>
    </recommendedName>
</protein>
<keyword evidence="11" id="KW-0436">Ligase</keyword>
<evidence type="ECO:0000256" key="4">
    <source>
        <dbReference type="ARBA" id="ARBA00022832"/>
    </source>
</evidence>
<keyword evidence="3 8" id="KW-0444">Lipid biosynthesis</keyword>
<accession>A0A4P8XWW4</accession>
<dbReference type="GO" id="GO:0009317">
    <property type="term" value="C:acetyl-CoA carboxylase complex"/>
    <property type="evidence" value="ECO:0007669"/>
    <property type="project" value="InterPro"/>
</dbReference>
<dbReference type="CDD" id="cd06850">
    <property type="entry name" value="biotinyl_domain"/>
    <property type="match status" value="1"/>
</dbReference>
<evidence type="ECO:0000256" key="7">
    <source>
        <dbReference type="ARBA" id="ARBA00023267"/>
    </source>
</evidence>
<organism evidence="11 12">
    <name type="scientific">Ruminococcus bovis</name>
    <dbReference type="NCBI Taxonomy" id="2564099"/>
    <lineage>
        <taxon>Bacteria</taxon>
        <taxon>Bacillati</taxon>
        <taxon>Bacillota</taxon>
        <taxon>Clostridia</taxon>
        <taxon>Eubacteriales</taxon>
        <taxon>Oscillospiraceae</taxon>
        <taxon>Ruminococcus</taxon>
    </lineage>
</organism>
<dbReference type="AlphaFoldDB" id="A0A4P8XWW4"/>
<evidence type="ECO:0000256" key="8">
    <source>
        <dbReference type="RuleBase" id="RU364072"/>
    </source>
</evidence>
<name>A0A4P8XWW4_9FIRM</name>
<dbReference type="EMBL" id="CP039381">
    <property type="protein sequence ID" value="QCT07192.1"/>
    <property type="molecule type" value="Genomic_DNA"/>
</dbReference>
<feature type="domain" description="Lipoyl-binding" evidence="10">
    <location>
        <begin position="94"/>
        <end position="170"/>
    </location>
</feature>
<dbReference type="Proteomes" id="UP000301475">
    <property type="component" value="Chromosome"/>
</dbReference>
<keyword evidence="12" id="KW-1185">Reference proteome</keyword>
<proteinExistence type="predicted"/>
<dbReference type="GO" id="GO:0006633">
    <property type="term" value="P:fatty acid biosynthetic process"/>
    <property type="evidence" value="ECO:0007669"/>
    <property type="project" value="UniProtKB-UniPathway"/>
</dbReference>
<evidence type="ECO:0000256" key="3">
    <source>
        <dbReference type="ARBA" id="ARBA00022516"/>
    </source>
</evidence>
<dbReference type="PANTHER" id="PTHR45266">
    <property type="entry name" value="OXALOACETATE DECARBOXYLASE ALPHA CHAIN"/>
    <property type="match status" value="1"/>
</dbReference>
<dbReference type="PANTHER" id="PTHR45266:SF3">
    <property type="entry name" value="OXALOACETATE DECARBOXYLASE ALPHA CHAIN"/>
    <property type="match status" value="1"/>
</dbReference>